<organism evidence="3 4">
    <name type="scientific">Cirrhinus mrigala</name>
    <name type="common">Mrigala</name>
    <dbReference type="NCBI Taxonomy" id="683832"/>
    <lineage>
        <taxon>Eukaryota</taxon>
        <taxon>Metazoa</taxon>
        <taxon>Chordata</taxon>
        <taxon>Craniata</taxon>
        <taxon>Vertebrata</taxon>
        <taxon>Euteleostomi</taxon>
        <taxon>Actinopterygii</taxon>
        <taxon>Neopterygii</taxon>
        <taxon>Teleostei</taxon>
        <taxon>Ostariophysi</taxon>
        <taxon>Cypriniformes</taxon>
        <taxon>Cyprinidae</taxon>
        <taxon>Labeoninae</taxon>
        <taxon>Labeonini</taxon>
        <taxon>Cirrhinus</taxon>
    </lineage>
</organism>
<dbReference type="Gene3D" id="3.40.50.300">
    <property type="entry name" value="P-loop containing nucleotide triphosphate hydrolases"/>
    <property type="match status" value="1"/>
</dbReference>
<feature type="non-terminal residue" evidence="3">
    <location>
        <position position="67"/>
    </location>
</feature>
<proteinExistence type="predicted"/>
<evidence type="ECO:0000256" key="2">
    <source>
        <dbReference type="SAM" id="SignalP"/>
    </source>
</evidence>
<keyword evidence="4" id="KW-1185">Reference proteome</keyword>
<dbReference type="EMBL" id="JAMKFB020000003">
    <property type="protein sequence ID" value="KAL0198395.1"/>
    <property type="molecule type" value="Genomic_DNA"/>
</dbReference>
<dbReference type="Proteomes" id="UP001529510">
    <property type="component" value="Unassembled WGS sequence"/>
</dbReference>
<sequence>MSVFNNVSLFLSVVLELRLVLLGSAGAGKSSAVSAILGGPTSESDSAGPETPATDCQKRRMSLAGRQ</sequence>
<feature type="signal peptide" evidence="2">
    <location>
        <begin position="1"/>
        <end position="25"/>
    </location>
</feature>
<name>A0ABD0RLR1_CIRMR</name>
<comment type="caution">
    <text evidence="3">The sequence shown here is derived from an EMBL/GenBank/DDBJ whole genome shotgun (WGS) entry which is preliminary data.</text>
</comment>
<protein>
    <submittedName>
        <fullName evidence="3">Uncharacterized protein</fullName>
    </submittedName>
</protein>
<feature type="chain" id="PRO_5044784129" evidence="2">
    <location>
        <begin position="26"/>
        <end position="67"/>
    </location>
</feature>
<evidence type="ECO:0000256" key="1">
    <source>
        <dbReference type="SAM" id="MobiDB-lite"/>
    </source>
</evidence>
<dbReference type="InterPro" id="IPR027417">
    <property type="entry name" value="P-loop_NTPase"/>
</dbReference>
<gene>
    <name evidence="3" type="ORF">M9458_006935</name>
</gene>
<dbReference type="SUPFAM" id="SSF52540">
    <property type="entry name" value="P-loop containing nucleoside triphosphate hydrolases"/>
    <property type="match status" value="1"/>
</dbReference>
<feature type="region of interest" description="Disordered" evidence="1">
    <location>
        <begin position="38"/>
        <end position="67"/>
    </location>
</feature>
<dbReference type="AlphaFoldDB" id="A0ABD0RLR1"/>
<keyword evidence="2" id="KW-0732">Signal</keyword>
<evidence type="ECO:0000313" key="4">
    <source>
        <dbReference type="Proteomes" id="UP001529510"/>
    </source>
</evidence>
<accession>A0ABD0RLR1</accession>
<evidence type="ECO:0000313" key="3">
    <source>
        <dbReference type="EMBL" id="KAL0198395.1"/>
    </source>
</evidence>
<reference evidence="3 4" key="1">
    <citation type="submission" date="2024-05" db="EMBL/GenBank/DDBJ databases">
        <title>Genome sequencing and assembly of Indian major carp, Cirrhinus mrigala (Hamilton, 1822).</title>
        <authorList>
            <person name="Mohindra V."/>
            <person name="Chowdhury L.M."/>
            <person name="Lal K."/>
            <person name="Jena J.K."/>
        </authorList>
    </citation>
    <scope>NUCLEOTIDE SEQUENCE [LARGE SCALE GENOMIC DNA]</scope>
    <source>
        <strain evidence="3">CM1030</strain>
        <tissue evidence="3">Blood</tissue>
    </source>
</reference>